<reference evidence="2" key="2">
    <citation type="submission" date="2015-01" db="EMBL/GenBank/DDBJ databases">
        <title>Evolutionary Origins and Diversification of the Mycorrhizal Mutualists.</title>
        <authorList>
            <consortium name="DOE Joint Genome Institute"/>
            <consortium name="Mycorrhizal Genomics Consortium"/>
            <person name="Kohler A."/>
            <person name="Kuo A."/>
            <person name="Nagy L.G."/>
            <person name="Floudas D."/>
            <person name="Copeland A."/>
            <person name="Barry K.W."/>
            <person name="Cichocki N."/>
            <person name="Veneault-Fourrey C."/>
            <person name="LaButti K."/>
            <person name="Lindquist E.A."/>
            <person name="Lipzen A."/>
            <person name="Lundell T."/>
            <person name="Morin E."/>
            <person name="Murat C."/>
            <person name="Riley R."/>
            <person name="Ohm R."/>
            <person name="Sun H."/>
            <person name="Tunlid A."/>
            <person name="Henrissat B."/>
            <person name="Grigoriev I.V."/>
            <person name="Hibbett D.S."/>
            <person name="Martin F."/>
        </authorList>
    </citation>
    <scope>NUCLEOTIDE SEQUENCE [LARGE SCALE GENOMIC DNA]</scope>
    <source>
        <strain evidence="2">Foug A</strain>
    </source>
</reference>
<dbReference type="EMBL" id="KN822007">
    <property type="protein sequence ID" value="KIM69023.1"/>
    <property type="molecule type" value="Genomic_DNA"/>
</dbReference>
<dbReference type="HOGENOM" id="CLU_1876663_0_0_1"/>
<protein>
    <submittedName>
        <fullName evidence="1">Uncharacterized protein</fullName>
    </submittedName>
</protein>
<dbReference type="Gene3D" id="1.20.120.420">
    <property type="entry name" value="translation initiation factor eif-2b, domain 1"/>
    <property type="match status" value="1"/>
</dbReference>
<accession>A0A0C3A5R6</accession>
<organism evidence="1 2">
    <name type="scientific">Scleroderma citrinum Foug A</name>
    <dbReference type="NCBI Taxonomy" id="1036808"/>
    <lineage>
        <taxon>Eukaryota</taxon>
        <taxon>Fungi</taxon>
        <taxon>Dikarya</taxon>
        <taxon>Basidiomycota</taxon>
        <taxon>Agaricomycotina</taxon>
        <taxon>Agaricomycetes</taxon>
        <taxon>Agaricomycetidae</taxon>
        <taxon>Boletales</taxon>
        <taxon>Sclerodermatineae</taxon>
        <taxon>Sclerodermataceae</taxon>
        <taxon>Scleroderma</taxon>
    </lineage>
</organism>
<reference evidence="1 2" key="1">
    <citation type="submission" date="2014-04" db="EMBL/GenBank/DDBJ databases">
        <authorList>
            <consortium name="DOE Joint Genome Institute"/>
            <person name="Kuo A."/>
            <person name="Kohler A."/>
            <person name="Nagy L.G."/>
            <person name="Floudas D."/>
            <person name="Copeland A."/>
            <person name="Barry K.W."/>
            <person name="Cichocki N."/>
            <person name="Veneault-Fourrey C."/>
            <person name="LaButti K."/>
            <person name="Lindquist E.A."/>
            <person name="Lipzen A."/>
            <person name="Lundell T."/>
            <person name="Morin E."/>
            <person name="Murat C."/>
            <person name="Sun H."/>
            <person name="Tunlid A."/>
            <person name="Henrissat B."/>
            <person name="Grigoriev I.V."/>
            <person name="Hibbett D.S."/>
            <person name="Martin F."/>
            <person name="Nordberg H.P."/>
            <person name="Cantor M.N."/>
            <person name="Hua S.X."/>
        </authorList>
    </citation>
    <scope>NUCLEOTIDE SEQUENCE [LARGE SCALE GENOMIC DNA]</scope>
    <source>
        <strain evidence="1 2">Foug A</strain>
    </source>
</reference>
<proteinExistence type="predicted"/>
<evidence type="ECO:0000313" key="1">
    <source>
        <dbReference type="EMBL" id="KIM69023.1"/>
    </source>
</evidence>
<dbReference type="AlphaFoldDB" id="A0A0C3A5R6"/>
<dbReference type="STRING" id="1036808.A0A0C3A5R6"/>
<dbReference type="InParanoid" id="A0A0C3A5R6"/>
<dbReference type="Proteomes" id="UP000053989">
    <property type="component" value="Unassembled WGS sequence"/>
</dbReference>
<dbReference type="SUPFAM" id="SSF100950">
    <property type="entry name" value="NagB/RpiA/CoA transferase-like"/>
    <property type="match status" value="1"/>
</dbReference>
<keyword evidence="2" id="KW-1185">Reference proteome</keyword>
<sequence length="136" mass="14883">MASSSSVTVQGAEDPACYRMLTSIKTEGDKIEIVNQLLLPHSTEYIEINTIEEAHDAIKTMKASLASFQEHFLVDIFLTDPRRTCHCIAGGADFCSQPIQSSRNIASPALLLLSRSSPGARHVYPRLPLHRTADGC</sequence>
<dbReference type="InterPro" id="IPR037171">
    <property type="entry name" value="NagB/RpiA_transferase-like"/>
</dbReference>
<evidence type="ECO:0000313" key="2">
    <source>
        <dbReference type="Proteomes" id="UP000053989"/>
    </source>
</evidence>
<dbReference type="OrthoDB" id="2461at2759"/>
<name>A0A0C3A5R6_9AGAM</name>
<dbReference type="InterPro" id="IPR027363">
    <property type="entry name" value="M1Pi_N"/>
</dbReference>
<gene>
    <name evidence="1" type="ORF">SCLCIDRAFT_812104</name>
</gene>